<evidence type="ECO:0000256" key="5">
    <source>
        <dbReference type="ARBA" id="ARBA00022598"/>
    </source>
</evidence>
<dbReference type="SUPFAM" id="SSF52374">
    <property type="entry name" value="Nucleotidylyl transferase"/>
    <property type="match status" value="1"/>
</dbReference>
<dbReference type="PANTHER" id="PTHR46264:SF4">
    <property type="entry name" value="TYROSINE--TRNA LIGASE, CYTOPLASMIC"/>
    <property type="match status" value="1"/>
</dbReference>
<dbReference type="GO" id="GO:0006437">
    <property type="term" value="P:tyrosyl-tRNA aminoacylation"/>
    <property type="evidence" value="ECO:0007669"/>
    <property type="project" value="InterPro"/>
</dbReference>
<dbReference type="HOGENOM" id="CLU_035267_0_1_1"/>
<name>A0A0D1YCH7_9EURO</name>
<evidence type="ECO:0000256" key="13">
    <source>
        <dbReference type="SAM" id="MobiDB-lite"/>
    </source>
</evidence>
<evidence type="ECO:0000313" key="15">
    <source>
        <dbReference type="Proteomes" id="UP000053599"/>
    </source>
</evidence>
<dbReference type="Proteomes" id="UP000053599">
    <property type="component" value="Unassembled WGS sequence"/>
</dbReference>
<dbReference type="InterPro" id="IPR002305">
    <property type="entry name" value="aa-tRNA-synth_Ic"/>
</dbReference>
<dbReference type="NCBIfam" id="TIGR00234">
    <property type="entry name" value="tyrS"/>
    <property type="match status" value="1"/>
</dbReference>
<keyword evidence="10" id="KW-0539">Nucleus</keyword>
<reference evidence="14 15" key="1">
    <citation type="submission" date="2015-01" db="EMBL/GenBank/DDBJ databases">
        <title>The Genome Sequence of Exophiala sideris CBS121828.</title>
        <authorList>
            <consortium name="The Broad Institute Genomics Platform"/>
            <person name="Cuomo C."/>
            <person name="de Hoog S."/>
            <person name="Gorbushina A."/>
            <person name="Stielow B."/>
            <person name="Teixiera M."/>
            <person name="Abouelleil A."/>
            <person name="Chapman S.B."/>
            <person name="Priest M."/>
            <person name="Young S.K."/>
            <person name="Wortman J."/>
            <person name="Nusbaum C."/>
            <person name="Birren B."/>
        </authorList>
    </citation>
    <scope>NUCLEOTIDE SEQUENCE [LARGE SCALE GENOMIC DNA]</scope>
    <source>
        <strain evidence="14 15">CBS 121828</strain>
    </source>
</reference>
<dbReference type="Gene3D" id="1.10.240.10">
    <property type="entry name" value="Tyrosyl-Transfer RNA Synthetase"/>
    <property type="match status" value="1"/>
</dbReference>
<dbReference type="FunFam" id="1.10.240.10:FF:000004">
    <property type="entry name" value="Tyrosine--tRNA ligase"/>
    <property type="match status" value="1"/>
</dbReference>
<dbReference type="GO" id="GO:0004831">
    <property type="term" value="F:tyrosine-tRNA ligase activity"/>
    <property type="evidence" value="ECO:0007669"/>
    <property type="project" value="UniProtKB-EC"/>
</dbReference>
<keyword evidence="5 12" id="KW-0436">Ligase</keyword>
<evidence type="ECO:0000313" key="14">
    <source>
        <dbReference type="EMBL" id="KIV80692.1"/>
    </source>
</evidence>
<dbReference type="CDD" id="cd00805">
    <property type="entry name" value="TyrRS_core"/>
    <property type="match status" value="1"/>
</dbReference>
<comment type="similarity">
    <text evidence="3 12">Belongs to the class-I aminoacyl-tRNA synthetase family.</text>
</comment>
<keyword evidence="7 12" id="KW-0067">ATP-binding</keyword>
<dbReference type="InterPro" id="IPR023617">
    <property type="entry name" value="Tyr-tRNA-ligase_arc/euk-type"/>
</dbReference>
<protein>
    <recommendedName>
        <fullName evidence="12">Tyrosine--tRNA ligase</fullName>
        <ecNumber evidence="12">6.1.1.1</ecNumber>
    </recommendedName>
    <alternativeName>
        <fullName evidence="12">Tyrosyl-tRNA synthetase</fullName>
    </alternativeName>
</protein>
<dbReference type="GO" id="GO:0005524">
    <property type="term" value="F:ATP binding"/>
    <property type="evidence" value="ECO:0007669"/>
    <property type="project" value="UniProtKB-KW"/>
</dbReference>
<evidence type="ECO:0000256" key="9">
    <source>
        <dbReference type="ARBA" id="ARBA00023146"/>
    </source>
</evidence>
<dbReference type="Gene3D" id="3.40.50.620">
    <property type="entry name" value="HUPs"/>
    <property type="match status" value="1"/>
</dbReference>
<evidence type="ECO:0000256" key="1">
    <source>
        <dbReference type="ARBA" id="ARBA00004123"/>
    </source>
</evidence>
<dbReference type="AlphaFoldDB" id="A0A0D1YCH7"/>
<sequence>MAGRELSPQEKLSLIKDQLQEVLHEDILENVILKEQRPLVIYWGTATTGRPHCGYFVPMMKIAHFLRAGCRVKILLADIHGFLDNLKAPIELVKFRAEYYKYIIQSLLKAVGVSLEKLEFVLGSSYQLSSDYTMDIFRLSSVVTEHDAKKAGAEVVKQVDNATLSGLIYPLMQALDEQHLGVDAQFGGVDQRKIFALAQETLPKIGYKERAHLMNPMVPGLAGGKMSASDPDSKIDILDTADAVKKKLRKAYAASGEIEGNGIISFVEYVLLPISSLKDPESKGRFVCERREGEGDPLVYYDIETLKEDYRADKLTPQLLKAGASAALIDLLAPIQADFQASQEWQEIEKKAYPPAEPAKKKKQPKDKGSRYPGAGNVKTNPDGSVEGKGKEEIEVGKTAGDAMSKLEINGDDAAQA</sequence>
<dbReference type="FunFam" id="3.40.50.620:FF:000040">
    <property type="entry name" value="Tyrosine--tRNA ligase"/>
    <property type="match status" value="1"/>
</dbReference>
<keyword evidence="6 12" id="KW-0547">Nucleotide-binding</keyword>
<dbReference type="GO" id="GO:0005634">
    <property type="term" value="C:nucleus"/>
    <property type="evidence" value="ECO:0007669"/>
    <property type="project" value="UniProtKB-SubCell"/>
</dbReference>
<dbReference type="PANTHER" id="PTHR46264">
    <property type="entry name" value="TYROSINE-TRNA LIGASE"/>
    <property type="match status" value="1"/>
</dbReference>
<evidence type="ECO:0000256" key="11">
    <source>
        <dbReference type="ARBA" id="ARBA00048248"/>
    </source>
</evidence>
<evidence type="ECO:0000256" key="12">
    <source>
        <dbReference type="RuleBase" id="RU361234"/>
    </source>
</evidence>
<gene>
    <name evidence="14" type="ORF">PV11_08176</name>
</gene>
<evidence type="ECO:0000256" key="7">
    <source>
        <dbReference type="ARBA" id="ARBA00022840"/>
    </source>
</evidence>
<proteinExistence type="inferred from homology"/>
<dbReference type="NCBIfam" id="NF006330">
    <property type="entry name" value="PRK08560.1"/>
    <property type="match status" value="1"/>
</dbReference>
<evidence type="ECO:0000256" key="8">
    <source>
        <dbReference type="ARBA" id="ARBA00022917"/>
    </source>
</evidence>
<organism evidence="14 15">
    <name type="scientific">Exophiala sideris</name>
    <dbReference type="NCBI Taxonomy" id="1016849"/>
    <lineage>
        <taxon>Eukaryota</taxon>
        <taxon>Fungi</taxon>
        <taxon>Dikarya</taxon>
        <taxon>Ascomycota</taxon>
        <taxon>Pezizomycotina</taxon>
        <taxon>Eurotiomycetes</taxon>
        <taxon>Chaetothyriomycetidae</taxon>
        <taxon>Chaetothyriales</taxon>
        <taxon>Herpotrichiellaceae</taxon>
        <taxon>Exophiala</taxon>
    </lineage>
</organism>
<dbReference type="PIRSF" id="PIRSF006588">
    <property type="entry name" value="TyrRS_arch_euk"/>
    <property type="match status" value="1"/>
</dbReference>
<dbReference type="OrthoDB" id="197206at2759"/>
<accession>A0A0D1YCH7</accession>
<dbReference type="EMBL" id="KN846953">
    <property type="protein sequence ID" value="KIV80692.1"/>
    <property type="molecule type" value="Genomic_DNA"/>
</dbReference>
<dbReference type="EC" id="6.1.1.1" evidence="12"/>
<comment type="catalytic activity">
    <reaction evidence="11 12">
        <text>tRNA(Tyr) + L-tyrosine + ATP = L-tyrosyl-tRNA(Tyr) + AMP + diphosphate + H(+)</text>
        <dbReference type="Rhea" id="RHEA:10220"/>
        <dbReference type="Rhea" id="RHEA-COMP:9706"/>
        <dbReference type="Rhea" id="RHEA-COMP:9707"/>
        <dbReference type="ChEBI" id="CHEBI:15378"/>
        <dbReference type="ChEBI" id="CHEBI:30616"/>
        <dbReference type="ChEBI" id="CHEBI:33019"/>
        <dbReference type="ChEBI" id="CHEBI:58315"/>
        <dbReference type="ChEBI" id="CHEBI:78442"/>
        <dbReference type="ChEBI" id="CHEBI:78536"/>
        <dbReference type="ChEBI" id="CHEBI:456215"/>
        <dbReference type="EC" id="6.1.1.1"/>
    </reaction>
</comment>
<dbReference type="GO" id="GO:0005737">
    <property type="term" value="C:cytoplasm"/>
    <property type="evidence" value="ECO:0007669"/>
    <property type="project" value="UniProtKB-SubCell"/>
</dbReference>
<dbReference type="InterPro" id="IPR002307">
    <property type="entry name" value="Tyr-tRNA-ligase"/>
</dbReference>
<keyword evidence="9 12" id="KW-0030">Aminoacyl-tRNA synthetase</keyword>
<evidence type="ECO:0000256" key="3">
    <source>
        <dbReference type="ARBA" id="ARBA00005594"/>
    </source>
</evidence>
<evidence type="ECO:0000256" key="4">
    <source>
        <dbReference type="ARBA" id="ARBA00022490"/>
    </source>
</evidence>
<keyword evidence="4" id="KW-0963">Cytoplasm</keyword>
<evidence type="ECO:0000256" key="2">
    <source>
        <dbReference type="ARBA" id="ARBA00004496"/>
    </source>
</evidence>
<dbReference type="STRING" id="1016849.A0A0D1YCH7"/>
<feature type="compositionally biased region" description="Basic and acidic residues" evidence="13">
    <location>
        <begin position="386"/>
        <end position="396"/>
    </location>
</feature>
<feature type="region of interest" description="Disordered" evidence="13">
    <location>
        <begin position="350"/>
        <end position="417"/>
    </location>
</feature>
<dbReference type="InterPro" id="IPR014729">
    <property type="entry name" value="Rossmann-like_a/b/a_fold"/>
</dbReference>
<keyword evidence="8 12" id="KW-0648">Protein biosynthesis</keyword>
<dbReference type="InterPro" id="IPR050489">
    <property type="entry name" value="Tyr-tRNA_synthase"/>
</dbReference>
<dbReference type="PRINTS" id="PR01040">
    <property type="entry name" value="TRNASYNTHTYR"/>
</dbReference>
<dbReference type="Pfam" id="PF00579">
    <property type="entry name" value="tRNA-synt_1b"/>
    <property type="match status" value="1"/>
</dbReference>
<evidence type="ECO:0000256" key="6">
    <source>
        <dbReference type="ARBA" id="ARBA00022741"/>
    </source>
</evidence>
<comment type="subcellular location">
    <subcellularLocation>
        <location evidence="2">Cytoplasm</location>
    </subcellularLocation>
    <subcellularLocation>
        <location evidence="1">Nucleus</location>
    </subcellularLocation>
</comment>
<evidence type="ECO:0000256" key="10">
    <source>
        <dbReference type="ARBA" id="ARBA00023242"/>
    </source>
</evidence>